<keyword evidence="3" id="KW-0378">Hydrolase</keyword>
<protein>
    <submittedName>
        <fullName evidence="3">Glycerophosphoryl diester phosphodiesterase</fullName>
        <ecNumber evidence="3">3.1.4.46</ecNumber>
    </submittedName>
</protein>
<accession>A0ABT9ZUH4</accession>
<dbReference type="PANTHER" id="PTHR46211">
    <property type="entry name" value="GLYCEROPHOSPHORYL DIESTER PHOSPHODIESTERASE"/>
    <property type="match status" value="1"/>
</dbReference>
<gene>
    <name evidence="3" type="ORF">J2S74_002251</name>
</gene>
<feature type="transmembrane region" description="Helical" evidence="1">
    <location>
        <begin position="21"/>
        <end position="38"/>
    </location>
</feature>
<dbReference type="RefSeq" id="WP_307325428.1">
    <property type="nucleotide sequence ID" value="NZ_JAUSUG010000008.1"/>
</dbReference>
<dbReference type="CDD" id="cd08561">
    <property type="entry name" value="GDPD_cytoplasmic_ScUgpQ2_like"/>
    <property type="match status" value="1"/>
</dbReference>
<dbReference type="Proteomes" id="UP001230005">
    <property type="component" value="Unassembled WGS sequence"/>
</dbReference>
<name>A0ABT9ZUH4_9BACI</name>
<dbReference type="GO" id="GO:0008889">
    <property type="term" value="F:glycerophosphodiester phosphodiesterase activity"/>
    <property type="evidence" value="ECO:0007669"/>
    <property type="project" value="UniProtKB-EC"/>
</dbReference>
<organism evidence="3 4">
    <name type="scientific">Evansella vedderi</name>
    <dbReference type="NCBI Taxonomy" id="38282"/>
    <lineage>
        <taxon>Bacteria</taxon>
        <taxon>Bacillati</taxon>
        <taxon>Bacillota</taxon>
        <taxon>Bacilli</taxon>
        <taxon>Bacillales</taxon>
        <taxon>Bacillaceae</taxon>
        <taxon>Evansella</taxon>
    </lineage>
</organism>
<reference evidence="3 4" key="1">
    <citation type="submission" date="2023-07" db="EMBL/GenBank/DDBJ databases">
        <title>Genomic Encyclopedia of Type Strains, Phase IV (KMG-IV): sequencing the most valuable type-strain genomes for metagenomic binning, comparative biology and taxonomic classification.</title>
        <authorList>
            <person name="Goeker M."/>
        </authorList>
    </citation>
    <scope>NUCLEOTIDE SEQUENCE [LARGE SCALE GENOMIC DNA]</scope>
    <source>
        <strain evidence="3 4">DSM 9768</strain>
    </source>
</reference>
<proteinExistence type="predicted"/>
<evidence type="ECO:0000313" key="4">
    <source>
        <dbReference type="Proteomes" id="UP001230005"/>
    </source>
</evidence>
<sequence length="314" mass="35841">MKISVVRVNSSPRKKKVLQRVGIILGFILLVWTAIYLFPVSERPVKPFFEREGDRPLVIAHQGGEHLAPSNTMVAFEMARDMGVDVIEFDIHKTKDGHLVAIHDNTVDRTTDGTGRVNDLTLEEIKALDAADYFQDLNGEYSFRGQGITIPTVEEIFEEFSDMKMVIEVKKTNDPELYMSMTENLWSLIQEYGLEDQILIASFDQNINDKFTEISNGRLAVSGGRQEVTKFVIFHKLFLNSLYRPKVDAVQIPTEESIFNLKDSNLLRGAARRGMEVHYWTINDEETMRELIELGADGIITDRPDLMLKILDEQ</sequence>
<dbReference type="Gene3D" id="3.20.20.190">
    <property type="entry name" value="Phosphatidylinositol (PI) phosphodiesterase"/>
    <property type="match status" value="1"/>
</dbReference>
<dbReference type="SUPFAM" id="SSF51695">
    <property type="entry name" value="PLC-like phosphodiesterases"/>
    <property type="match status" value="1"/>
</dbReference>
<dbReference type="PROSITE" id="PS51704">
    <property type="entry name" value="GP_PDE"/>
    <property type="match status" value="1"/>
</dbReference>
<dbReference type="EC" id="3.1.4.46" evidence="3"/>
<evidence type="ECO:0000313" key="3">
    <source>
        <dbReference type="EMBL" id="MDQ0254869.1"/>
    </source>
</evidence>
<evidence type="ECO:0000259" key="2">
    <source>
        <dbReference type="PROSITE" id="PS51704"/>
    </source>
</evidence>
<keyword evidence="4" id="KW-1185">Reference proteome</keyword>
<dbReference type="InterPro" id="IPR017946">
    <property type="entry name" value="PLC-like_Pdiesterase_TIM-brl"/>
</dbReference>
<keyword evidence="1" id="KW-0472">Membrane</keyword>
<dbReference type="EMBL" id="JAUSUG010000008">
    <property type="protein sequence ID" value="MDQ0254869.1"/>
    <property type="molecule type" value="Genomic_DNA"/>
</dbReference>
<keyword evidence="1" id="KW-1133">Transmembrane helix</keyword>
<keyword evidence="1" id="KW-0812">Transmembrane</keyword>
<evidence type="ECO:0000256" key="1">
    <source>
        <dbReference type="SAM" id="Phobius"/>
    </source>
</evidence>
<dbReference type="InterPro" id="IPR030395">
    <property type="entry name" value="GP_PDE_dom"/>
</dbReference>
<comment type="caution">
    <text evidence="3">The sequence shown here is derived from an EMBL/GenBank/DDBJ whole genome shotgun (WGS) entry which is preliminary data.</text>
</comment>
<feature type="domain" description="GP-PDE" evidence="2">
    <location>
        <begin position="56"/>
        <end position="311"/>
    </location>
</feature>
<dbReference type="PANTHER" id="PTHR46211:SF14">
    <property type="entry name" value="GLYCEROPHOSPHODIESTER PHOSPHODIESTERASE"/>
    <property type="match status" value="1"/>
</dbReference>
<dbReference type="Pfam" id="PF03009">
    <property type="entry name" value="GDPD"/>
    <property type="match status" value="1"/>
</dbReference>